<organism evidence="2 4">
    <name type="scientific">Paraburkholderia ginsengiterrae</name>
    <dbReference type="NCBI Taxonomy" id="1462993"/>
    <lineage>
        <taxon>Bacteria</taxon>
        <taxon>Pseudomonadati</taxon>
        <taxon>Pseudomonadota</taxon>
        <taxon>Betaproteobacteria</taxon>
        <taxon>Burkholderiales</taxon>
        <taxon>Burkholderiaceae</taxon>
        <taxon>Paraburkholderia</taxon>
    </lineage>
</organism>
<evidence type="ECO:0008006" key="5">
    <source>
        <dbReference type="Google" id="ProtNLM"/>
    </source>
</evidence>
<gene>
    <name evidence="1" type="ORF">A6V36_34165</name>
    <name evidence="2" type="ORF">A6V37_20360</name>
</gene>
<dbReference type="OrthoDB" id="9034521at2"/>
<dbReference type="EMBL" id="LXJZ01000189">
    <property type="protein sequence ID" value="OAJ55933.1"/>
    <property type="molecule type" value="Genomic_DNA"/>
</dbReference>
<name>A0A1A9NBX3_9BURK</name>
<evidence type="ECO:0000313" key="4">
    <source>
        <dbReference type="Proteomes" id="UP000078116"/>
    </source>
</evidence>
<dbReference type="AlphaFoldDB" id="A0A1A9NBX3"/>
<dbReference type="STRING" id="1462993.A6V36_34165"/>
<dbReference type="Proteomes" id="UP000077961">
    <property type="component" value="Unassembled WGS sequence"/>
</dbReference>
<sequence>MPTESFRYNGRQVKIEMADDDHGNWNWSYTIDGEHRTESRDRPHRSYETTLKEAKIAAERHAEAIAGTALDES</sequence>
<protein>
    <recommendedName>
        <fullName evidence="5">DUF1508 domain-containing protein</fullName>
    </recommendedName>
</protein>
<evidence type="ECO:0000313" key="1">
    <source>
        <dbReference type="EMBL" id="OAJ55933.1"/>
    </source>
</evidence>
<evidence type="ECO:0000313" key="2">
    <source>
        <dbReference type="EMBL" id="OAJ63683.1"/>
    </source>
</evidence>
<evidence type="ECO:0000313" key="3">
    <source>
        <dbReference type="Proteomes" id="UP000077961"/>
    </source>
</evidence>
<dbReference type="EMBL" id="LXKA01000121">
    <property type="protein sequence ID" value="OAJ63683.1"/>
    <property type="molecule type" value="Genomic_DNA"/>
</dbReference>
<keyword evidence="3" id="KW-1185">Reference proteome</keyword>
<comment type="caution">
    <text evidence="2">The sequence shown here is derived from an EMBL/GenBank/DDBJ whole genome shotgun (WGS) entry which is preliminary data.</text>
</comment>
<dbReference type="RefSeq" id="WP_064270028.1">
    <property type="nucleotide sequence ID" value="NZ_LXJZ01000189.1"/>
</dbReference>
<accession>A0A1A9NBX3</accession>
<proteinExistence type="predicted"/>
<dbReference type="Proteomes" id="UP000078116">
    <property type="component" value="Unassembled WGS sequence"/>
</dbReference>
<reference evidence="3 4" key="1">
    <citation type="submission" date="2016-04" db="EMBL/GenBank/DDBJ databases">
        <title>Reclassification of Paraburkholderia panaciterrae (Farh et al. 2015) Dobritsa &amp; Samadpour 2016 as a later homotypic synonym of Paraburkholderia ginsengiterrae (Farh et al. 2015) Dobritsa &amp; Samadpour 2016.</title>
        <authorList>
            <person name="Dobritsa A.P."/>
            <person name="Kutumbaka K."/>
            <person name="Samadpour M."/>
        </authorList>
    </citation>
    <scope>NUCLEOTIDE SEQUENCE [LARGE SCALE GENOMIC DNA]</scope>
    <source>
        <strain evidence="2 4">DCY85</strain>
        <strain evidence="1 3">DCY85-1</strain>
    </source>
</reference>